<evidence type="ECO:0000256" key="1">
    <source>
        <dbReference type="SAM" id="SignalP"/>
    </source>
</evidence>
<sequence length="185" mass="19375">MLPKNLLLTPLIAAGLASASITPKSITFELLALAPGTEVHFSGFQAATSSLVLNLEDQNATCKTTSDNLATFSLVGGNLFLYQSPRLLQQLYVDRSAAGQGQLGYTTSPNPSPARSERTGWRIELNGNVTFRGAGFIACPSAAEDGPWTLWVDVGTSQPGGGAGCLPLAARAIITSKPNSCQYSE</sequence>
<protein>
    <recommendedName>
        <fullName evidence="4">Cell wall protein PhiA</fullName>
    </recommendedName>
</protein>
<comment type="caution">
    <text evidence="2">The sequence shown here is derived from an EMBL/GenBank/DDBJ whole genome shotgun (WGS) entry which is preliminary data.</text>
</comment>
<evidence type="ECO:0000313" key="2">
    <source>
        <dbReference type="EMBL" id="KPM39030.1"/>
    </source>
</evidence>
<evidence type="ECO:0000313" key="3">
    <source>
        <dbReference type="Proteomes" id="UP000050424"/>
    </source>
</evidence>
<keyword evidence="3" id="KW-1185">Reference proteome</keyword>
<accession>A0A0P7B9Z9</accession>
<gene>
    <name evidence="2" type="ORF">AK830_g7530</name>
</gene>
<dbReference type="OrthoDB" id="5091102at2759"/>
<keyword evidence="1" id="KW-0732">Signal</keyword>
<dbReference type="Proteomes" id="UP000050424">
    <property type="component" value="Unassembled WGS sequence"/>
</dbReference>
<reference evidence="2 3" key="1">
    <citation type="submission" date="2015-09" db="EMBL/GenBank/DDBJ databases">
        <title>Draft genome of a European isolate of the apple canker pathogen Neonectria ditissima.</title>
        <authorList>
            <person name="Gomez-Cortecero A."/>
            <person name="Harrison R.J."/>
            <person name="Armitage A.D."/>
        </authorList>
    </citation>
    <scope>NUCLEOTIDE SEQUENCE [LARGE SCALE GENOMIC DNA]</scope>
    <source>
        <strain evidence="2 3">R09/05</strain>
    </source>
</reference>
<dbReference type="EMBL" id="LKCW01000118">
    <property type="protein sequence ID" value="KPM39030.1"/>
    <property type="molecule type" value="Genomic_DNA"/>
</dbReference>
<proteinExistence type="predicted"/>
<name>A0A0P7B9Z9_9HYPO</name>
<organism evidence="2 3">
    <name type="scientific">Neonectria ditissima</name>
    <dbReference type="NCBI Taxonomy" id="78410"/>
    <lineage>
        <taxon>Eukaryota</taxon>
        <taxon>Fungi</taxon>
        <taxon>Dikarya</taxon>
        <taxon>Ascomycota</taxon>
        <taxon>Pezizomycotina</taxon>
        <taxon>Sordariomycetes</taxon>
        <taxon>Hypocreomycetidae</taxon>
        <taxon>Hypocreales</taxon>
        <taxon>Nectriaceae</taxon>
        <taxon>Neonectria</taxon>
    </lineage>
</organism>
<feature type="signal peptide" evidence="1">
    <location>
        <begin position="1"/>
        <end position="19"/>
    </location>
</feature>
<feature type="chain" id="PRO_5006135551" description="Cell wall protein PhiA" evidence="1">
    <location>
        <begin position="20"/>
        <end position="185"/>
    </location>
</feature>
<evidence type="ECO:0008006" key="4">
    <source>
        <dbReference type="Google" id="ProtNLM"/>
    </source>
</evidence>
<dbReference type="AlphaFoldDB" id="A0A0P7B9Z9"/>